<feature type="transmembrane region" description="Helical" evidence="2">
    <location>
        <begin position="170"/>
        <end position="199"/>
    </location>
</feature>
<comment type="caution">
    <text evidence="3">The sequence shown here is derived from an EMBL/GenBank/DDBJ whole genome shotgun (WGS) entry which is preliminary data.</text>
</comment>
<gene>
    <name evidence="3" type="ORF">Pla111_23180</name>
</gene>
<evidence type="ECO:0000313" key="3">
    <source>
        <dbReference type="EMBL" id="TWT43367.1"/>
    </source>
</evidence>
<feature type="transmembrane region" description="Helical" evidence="2">
    <location>
        <begin position="139"/>
        <end position="164"/>
    </location>
</feature>
<feature type="region of interest" description="Disordered" evidence="1">
    <location>
        <begin position="32"/>
        <end position="53"/>
    </location>
</feature>
<dbReference type="AlphaFoldDB" id="A0A5C5VZ59"/>
<reference evidence="3 4" key="1">
    <citation type="submission" date="2019-02" db="EMBL/GenBank/DDBJ databases">
        <title>Deep-cultivation of Planctomycetes and their phenomic and genomic characterization uncovers novel biology.</title>
        <authorList>
            <person name="Wiegand S."/>
            <person name="Jogler M."/>
            <person name="Boedeker C."/>
            <person name="Pinto D."/>
            <person name="Vollmers J."/>
            <person name="Rivas-Marin E."/>
            <person name="Kohn T."/>
            <person name="Peeters S.H."/>
            <person name="Heuer A."/>
            <person name="Rast P."/>
            <person name="Oberbeckmann S."/>
            <person name="Bunk B."/>
            <person name="Jeske O."/>
            <person name="Meyerdierks A."/>
            <person name="Storesund J.E."/>
            <person name="Kallscheuer N."/>
            <person name="Luecker S."/>
            <person name="Lage O.M."/>
            <person name="Pohl T."/>
            <person name="Merkel B.J."/>
            <person name="Hornburger P."/>
            <person name="Mueller R.-W."/>
            <person name="Bruemmer F."/>
            <person name="Labrenz M."/>
            <person name="Spormann A.M."/>
            <person name="Op Den Camp H."/>
            <person name="Overmann J."/>
            <person name="Amann R."/>
            <person name="Jetten M.S.M."/>
            <person name="Mascher T."/>
            <person name="Medema M.H."/>
            <person name="Devos D.P."/>
            <person name="Kaster A.-K."/>
            <person name="Ovreas L."/>
            <person name="Rohde M."/>
            <person name="Galperin M.Y."/>
            <person name="Jogler C."/>
        </authorList>
    </citation>
    <scope>NUCLEOTIDE SEQUENCE [LARGE SCALE GENOMIC DNA]</scope>
    <source>
        <strain evidence="3 4">Pla111</strain>
    </source>
</reference>
<name>A0A5C5VZ59_9BACT</name>
<dbReference type="EMBL" id="SJPH01000004">
    <property type="protein sequence ID" value="TWT43367.1"/>
    <property type="molecule type" value="Genomic_DNA"/>
</dbReference>
<keyword evidence="2" id="KW-0472">Membrane</keyword>
<keyword evidence="4" id="KW-1185">Reference proteome</keyword>
<dbReference type="RefSeq" id="WP_146574421.1">
    <property type="nucleotide sequence ID" value="NZ_SJPH01000004.1"/>
</dbReference>
<protein>
    <submittedName>
        <fullName evidence="3">Uncharacterized protein</fullName>
    </submittedName>
</protein>
<accession>A0A5C5VZ59</accession>
<organism evidence="3 4">
    <name type="scientific">Botrimarina hoheduenensis</name>
    <dbReference type="NCBI Taxonomy" id="2528000"/>
    <lineage>
        <taxon>Bacteria</taxon>
        <taxon>Pseudomonadati</taxon>
        <taxon>Planctomycetota</taxon>
        <taxon>Planctomycetia</taxon>
        <taxon>Pirellulales</taxon>
        <taxon>Lacipirellulaceae</taxon>
        <taxon>Botrimarina</taxon>
    </lineage>
</organism>
<proteinExistence type="predicted"/>
<dbReference type="OrthoDB" id="266981at2"/>
<dbReference type="Proteomes" id="UP000318995">
    <property type="component" value="Unassembled WGS sequence"/>
</dbReference>
<keyword evidence="2" id="KW-1133">Transmembrane helix</keyword>
<keyword evidence="2" id="KW-0812">Transmembrane</keyword>
<sequence>MWCCHCQQEVPALGPLRAVGARCPRCERLLTTTSGRPADTRPTPPPVAAPSARDAIDHSLRLAKARIGSGEPARTLRFDLAQHGVSPELTVALGVSGTSTPTTAVTSSAAHDLRGQRAPGKYPVARRSASRRASGTGQFTAWTLSALGALTLGTGIGLLAWSLWGGQPHLWNIALAATLSGQGLLILGLLQLIAVLWAAGRGAAARLGQMHDELRALRRSADAAAGRHTATASQFYADLTQGAGPEVLMGSLRSQLDALSSRLGKR</sequence>
<evidence type="ECO:0000256" key="1">
    <source>
        <dbReference type="SAM" id="MobiDB-lite"/>
    </source>
</evidence>
<evidence type="ECO:0000256" key="2">
    <source>
        <dbReference type="SAM" id="Phobius"/>
    </source>
</evidence>
<evidence type="ECO:0000313" key="4">
    <source>
        <dbReference type="Proteomes" id="UP000318995"/>
    </source>
</evidence>